<protein>
    <submittedName>
        <fullName evidence="1">Uncharacterized protein</fullName>
    </submittedName>
</protein>
<comment type="caution">
    <text evidence="1">The sequence shown here is derived from an EMBL/GenBank/DDBJ whole genome shotgun (WGS) entry which is preliminary data.</text>
</comment>
<dbReference type="CDD" id="cd12148">
    <property type="entry name" value="fungal_TF_MHR"/>
    <property type="match status" value="1"/>
</dbReference>
<name>A0A8H4W051_9HELO</name>
<dbReference type="InterPro" id="IPR053187">
    <property type="entry name" value="Notoamide_regulator"/>
</dbReference>
<keyword evidence="2" id="KW-1185">Reference proteome</keyword>
<proteinExistence type="predicted"/>
<reference evidence="1 2" key="1">
    <citation type="submission" date="2020-03" db="EMBL/GenBank/DDBJ databases">
        <title>Draft Genome Sequence of Cudoniella acicularis.</title>
        <authorList>
            <person name="Buettner E."/>
            <person name="Kellner H."/>
        </authorList>
    </citation>
    <scope>NUCLEOTIDE SEQUENCE [LARGE SCALE GENOMIC DNA]</scope>
    <source>
        <strain evidence="1 2">DSM 108380</strain>
    </source>
</reference>
<accession>A0A8H4W051</accession>
<evidence type="ECO:0000313" key="2">
    <source>
        <dbReference type="Proteomes" id="UP000566819"/>
    </source>
</evidence>
<dbReference type="Proteomes" id="UP000566819">
    <property type="component" value="Unassembled WGS sequence"/>
</dbReference>
<evidence type="ECO:0000313" key="1">
    <source>
        <dbReference type="EMBL" id="KAF4628811.1"/>
    </source>
</evidence>
<dbReference type="PANTHER" id="PTHR47256">
    <property type="entry name" value="ZN(II)2CYS6 TRANSCRIPTION FACTOR (EUROFUNG)-RELATED"/>
    <property type="match status" value="1"/>
</dbReference>
<sequence length="581" mass="66178">MTKKLRVVALPPNVEESRIQLHEMPVLTCDGKKPCKRCASRVETSECIYEVHIKHAKEELVKQIKELRAKDHLTEQILQALSTDEKVPEILERLKNGETYESIVEWLGRSPIEDFETLSPRTSQHSTFEASDHEMGGDIHCLPLDYLHTLFSEGHFVDSYGRKSESYCSPVLVNALCAMACHLHSVAEADEVDFERLGEEFSDAVRMNIDPQDRTVTTIQAFAVMFLVDSNRAKGLRATSYLKVATDSLSSVAYQETNGFEEVWKNTVRGIRNLNVEWAQVTFQVPPVVQYTSFDEVGENESKLDEARWYFYRYVNDQCPAWPGLLATTNREKSKLIRIVQDVATMMYNQQGPQLSAHDVLQQYSRILYSNAVIQLLRPLLDFEGFPTALVEEVIWNHAQQGLYLLDEHYKTQYTCRYQPVLQMFSLLHLTDVVARFFPGGREGGSKDGPEAIYFAMESLMQSRTGLPVAGPLQEMLRRTANECSIRLPRNLSEIMSPPKPPKQMYCIDDLIDACTRPMYCQPVDRIHARYLPSFSADWVSEGPSFGFLELISGISRSRIPSAEERGAQSLMQIHNLLNSN</sequence>
<dbReference type="OrthoDB" id="2162761at2759"/>
<organism evidence="1 2">
    <name type="scientific">Cudoniella acicularis</name>
    <dbReference type="NCBI Taxonomy" id="354080"/>
    <lineage>
        <taxon>Eukaryota</taxon>
        <taxon>Fungi</taxon>
        <taxon>Dikarya</taxon>
        <taxon>Ascomycota</taxon>
        <taxon>Pezizomycotina</taxon>
        <taxon>Leotiomycetes</taxon>
        <taxon>Helotiales</taxon>
        <taxon>Tricladiaceae</taxon>
        <taxon>Cudoniella</taxon>
    </lineage>
</organism>
<dbReference type="PANTHER" id="PTHR47256:SF1">
    <property type="entry name" value="ZN(II)2CYS6 TRANSCRIPTION FACTOR (EUROFUNG)"/>
    <property type="match status" value="1"/>
</dbReference>
<dbReference type="AlphaFoldDB" id="A0A8H4W051"/>
<dbReference type="EMBL" id="JAAMPI010000759">
    <property type="protein sequence ID" value="KAF4628811.1"/>
    <property type="molecule type" value="Genomic_DNA"/>
</dbReference>
<gene>
    <name evidence="1" type="ORF">G7Y89_g9344</name>
</gene>